<feature type="transmembrane region" description="Helical" evidence="1">
    <location>
        <begin position="232"/>
        <end position="250"/>
    </location>
</feature>
<keyword evidence="1" id="KW-1133">Transmembrane helix</keyword>
<reference evidence="2 4" key="1">
    <citation type="submission" date="2019-07" db="EMBL/GenBank/DDBJ databases">
        <title>Whole genome shotgun sequence of Frigoribacterium faeni NBRC 103066.</title>
        <authorList>
            <person name="Hosoyama A."/>
            <person name="Uohara A."/>
            <person name="Ohji S."/>
            <person name="Ichikawa N."/>
        </authorList>
    </citation>
    <scope>NUCLEOTIDE SEQUENCE [LARGE SCALE GENOMIC DNA]</scope>
    <source>
        <strain evidence="2 4">NBRC 103066</strain>
    </source>
</reference>
<dbReference type="OrthoDB" id="3261041at2"/>
<feature type="transmembrane region" description="Helical" evidence="1">
    <location>
        <begin position="301"/>
        <end position="320"/>
    </location>
</feature>
<evidence type="ECO:0000313" key="3">
    <source>
        <dbReference type="EMBL" id="MBA8814162.1"/>
    </source>
</evidence>
<dbReference type="EMBL" id="JACGWW010000003">
    <property type="protein sequence ID" value="MBA8814162.1"/>
    <property type="molecule type" value="Genomic_DNA"/>
</dbReference>
<gene>
    <name evidence="3" type="ORF">FB463_002428</name>
    <name evidence="2" type="ORF">FFA01_24600</name>
</gene>
<dbReference type="Proteomes" id="UP000522688">
    <property type="component" value="Unassembled WGS sequence"/>
</dbReference>
<evidence type="ECO:0000313" key="5">
    <source>
        <dbReference type="Proteomes" id="UP000522688"/>
    </source>
</evidence>
<comment type="caution">
    <text evidence="3">The sequence shown here is derived from an EMBL/GenBank/DDBJ whole genome shotgun (WGS) entry which is preliminary data.</text>
</comment>
<evidence type="ECO:0000256" key="1">
    <source>
        <dbReference type="SAM" id="Phobius"/>
    </source>
</evidence>
<reference evidence="3 5" key="2">
    <citation type="submission" date="2020-07" db="EMBL/GenBank/DDBJ databases">
        <title>Sequencing the genomes of 1000 actinobacteria strains.</title>
        <authorList>
            <person name="Klenk H.-P."/>
        </authorList>
    </citation>
    <scope>NUCLEOTIDE SEQUENCE [LARGE SCALE GENOMIC DNA]</scope>
    <source>
        <strain evidence="3 5">DSM 10309</strain>
    </source>
</reference>
<dbReference type="Proteomes" id="UP000321154">
    <property type="component" value="Unassembled WGS sequence"/>
</dbReference>
<organism evidence="3 5">
    <name type="scientific">Frigoribacterium faeni</name>
    <dbReference type="NCBI Taxonomy" id="145483"/>
    <lineage>
        <taxon>Bacteria</taxon>
        <taxon>Bacillati</taxon>
        <taxon>Actinomycetota</taxon>
        <taxon>Actinomycetes</taxon>
        <taxon>Micrococcales</taxon>
        <taxon>Microbacteriaceae</taxon>
        <taxon>Frigoribacterium</taxon>
    </lineage>
</organism>
<feature type="transmembrane region" description="Helical" evidence="1">
    <location>
        <begin position="448"/>
        <end position="474"/>
    </location>
</feature>
<proteinExistence type="predicted"/>
<feature type="transmembrane region" description="Helical" evidence="1">
    <location>
        <begin position="172"/>
        <end position="198"/>
    </location>
</feature>
<feature type="transmembrane region" description="Helical" evidence="1">
    <location>
        <begin position="99"/>
        <end position="126"/>
    </location>
</feature>
<feature type="transmembrane region" description="Helical" evidence="1">
    <location>
        <begin position="54"/>
        <end position="78"/>
    </location>
</feature>
<evidence type="ECO:0000313" key="4">
    <source>
        <dbReference type="Proteomes" id="UP000321154"/>
    </source>
</evidence>
<keyword evidence="1" id="KW-0812">Transmembrane</keyword>
<dbReference type="EMBL" id="BJUV01000028">
    <property type="protein sequence ID" value="GEK84151.1"/>
    <property type="molecule type" value="Genomic_DNA"/>
</dbReference>
<feature type="transmembrane region" description="Helical" evidence="1">
    <location>
        <begin position="399"/>
        <end position="427"/>
    </location>
</feature>
<keyword evidence="4" id="KW-1185">Reference proteome</keyword>
<feature type="transmembrane region" description="Helical" evidence="1">
    <location>
        <begin position="480"/>
        <end position="500"/>
    </location>
</feature>
<protein>
    <submittedName>
        <fullName evidence="3">ABC-2 type transport system permease protein</fullName>
    </submittedName>
</protein>
<accession>A0A7W3JJT9</accession>
<feature type="transmembrane region" description="Helical" evidence="1">
    <location>
        <begin position="21"/>
        <end position="48"/>
    </location>
</feature>
<name>A0A7W3JJT9_9MICO</name>
<keyword evidence="1" id="KW-0472">Membrane</keyword>
<sequence>MVAHLLSLRWRVMLNGFSRSTWQLVAAIIGLLYGLGILGVVVAGLVSLSFAPEGWAWTAAVLGGSVTVLGWVLVPLLLRGLDQTLSMDKLRSFPIPADRLLVALLVCGVLGVPGLVTTIAGVATALSWLRDPVALIVAPFCAVVGVLTCIAASRAVESITASFGNKRRYRELMSVLIFVPLLLAFPLISIIGSGLSVIGGDLPEIARTLSFTPLGAAWSIPGDLAAGRGLEALAKAGIALATLALLLLLWRRGLAASLIAPPTTDSATTSKGLGPFRWFPATPTGAVAARAAVYWLRDPRYGGSLITVPLIPVLAIFISVTSGSDWLLYAIGPVVGALLMITLSAEISYDGTAFAAHLSTGLSGRADRAGRVLTLSLFSVPTVLLATVVPLVVLDRLDLVPVLLGLALGVMLTGFGVSSVASTRFLMPVPEAGQSPFKSPQGSTLTTALITYLVWIIAFACAAPTIALAIAALITGSALLGWLTLVVGVGLGTALLFVGIDRGGKSLDARGPELLSQLRRASGG</sequence>
<feature type="transmembrane region" description="Helical" evidence="1">
    <location>
        <begin position="132"/>
        <end position="152"/>
    </location>
</feature>
<feature type="transmembrane region" description="Helical" evidence="1">
    <location>
        <begin position="326"/>
        <end position="349"/>
    </location>
</feature>
<dbReference type="RefSeq" id="WP_146856487.1">
    <property type="nucleotide sequence ID" value="NZ_BAAAHR010000007.1"/>
</dbReference>
<evidence type="ECO:0000313" key="2">
    <source>
        <dbReference type="EMBL" id="GEK84151.1"/>
    </source>
</evidence>
<feature type="transmembrane region" description="Helical" evidence="1">
    <location>
        <begin position="370"/>
        <end position="393"/>
    </location>
</feature>
<dbReference type="AlphaFoldDB" id="A0A7W3JJT9"/>